<feature type="region of interest" description="Disordered" evidence="7">
    <location>
        <begin position="591"/>
        <end position="729"/>
    </location>
</feature>
<evidence type="ECO:0000259" key="9">
    <source>
        <dbReference type="Pfam" id="PF08158"/>
    </source>
</evidence>
<dbReference type="PANTHER" id="PTHR12730">
    <property type="entry name" value="HSDA/SDA1-RELATED"/>
    <property type="match status" value="1"/>
</dbReference>
<feature type="domain" description="SDA1 middle" evidence="8">
    <location>
        <begin position="675"/>
        <end position="828"/>
    </location>
</feature>
<evidence type="ECO:0000256" key="6">
    <source>
        <dbReference type="ARBA" id="ARBA00023242"/>
    </source>
</evidence>
<proteinExistence type="inferred from homology"/>
<organism evidence="11 12">
    <name type="scientific">Microbotryum intermedium</name>
    <dbReference type="NCBI Taxonomy" id="269621"/>
    <lineage>
        <taxon>Eukaryota</taxon>
        <taxon>Fungi</taxon>
        <taxon>Dikarya</taxon>
        <taxon>Basidiomycota</taxon>
        <taxon>Pucciniomycotina</taxon>
        <taxon>Microbotryomycetes</taxon>
        <taxon>Microbotryales</taxon>
        <taxon>Microbotryaceae</taxon>
        <taxon>Microbotryum</taxon>
    </lineage>
</organism>
<dbReference type="InterPro" id="IPR007949">
    <property type="entry name" value="SDA1_MD"/>
</dbReference>
<dbReference type="Pfam" id="PF08158">
    <property type="entry name" value="SDA1_HEAT"/>
    <property type="match status" value="2"/>
</dbReference>
<reference evidence="12" key="1">
    <citation type="submission" date="2016-09" db="EMBL/GenBank/DDBJ databases">
        <authorList>
            <person name="Jeantristanb JTB J.-T."/>
            <person name="Ricardo R."/>
        </authorList>
    </citation>
    <scope>NUCLEOTIDE SEQUENCE [LARGE SCALE GENOMIC DNA]</scope>
</reference>
<keyword evidence="4" id="KW-0690">Ribosome biogenesis</keyword>
<accession>A0A238FDV8</accession>
<evidence type="ECO:0000256" key="3">
    <source>
        <dbReference type="ARBA" id="ARBA00022448"/>
    </source>
</evidence>
<dbReference type="OrthoDB" id="2196187at2759"/>
<dbReference type="STRING" id="269621.A0A238FDV8"/>
<keyword evidence="5" id="KW-0653">Protein transport</keyword>
<feature type="compositionally biased region" description="Basic and acidic residues" evidence="7">
    <location>
        <begin position="844"/>
        <end position="855"/>
    </location>
</feature>
<evidence type="ECO:0000256" key="4">
    <source>
        <dbReference type="ARBA" id="ARBA00022517"/>
    </source>
</evidence>
<evidence type="ECO:0000313" key="11">
    <source>
        <dbReference type="EMBL" id="SCV70969.1"/>
    </source>
</evidence>
<dbReference type="GO" id="GO:0005730">
    <property type="term" value="C:nucleolus"/>
    <property type="evidence" value="ECO:0007669"/>
    <property type="project" value="TreeGrafter"/>
</dbReference>
<feature type="compositionally biased region" description="Basic and acidic residues" evidence="7">
    <location>
        <begin position="651"/>
        <end position="661"/>
    </location>
</feature>
<evidence type="ECO:0000256" key="7">
    <source>
        <dbReference type="SAM" id="MobiDB-lite"/>
    </source>
</evidence>
<feature type="compositionally biased region" description="Acidic residues" evidence="7">
    <location>
        <begin position="676"/>
        <end position="708"/>
    </location>
</feature>
<feature type="region of interest" description="Disordered" evidence="7">
    <location>
        <begin position="319"/>
        <end position="374"/>
    </location>
</feature>
<feature type="region of interest" description="Disordered" evidence="7">
    <location>
        <begin position="833"/>
        <end position="902"/>
    </location>
</feature>
<dbReference type="Pfam" id="PF05285">
    <property type="entry name" value="SDA1_dom"/>
    <property type="match status" value="1"/>
</dbReference>
<dbReference type="Proteomes" id="UP000198372">
    <property type="component" value="Unassembled WGS sequence"/>
</dbReference>
<evidence type="ECO:0000259" key="8">
    <source>
        <dbReference type="Pfam" id="PF05285"/>
    </source>
</evidence>
<dbReference type="AlphaFoldDB" id="A0A238FDV8"/>
<keyword evidence="3" id="KW-0813">Transport</keyword>
<feature type="compositionally biased region" description="Acidic residues" evidence="7">
    <location>
        <begin position="597"/>
        <end position="615"/>
    </location>
</feature>
<protein>
    <submittedName>
        <fullName evidence="11">BQ2448_3731 protein</fullName>
    </submittedName>
</protein>
<evidence type="ECO:0000256" key="5">
    <source>
        <dbReference type="ARBA" id="ARBA00022927"/>
    </source>
</evidence>
<comment type="subcellular location">
    <subcellularLocation>
        <location evidence="1">Nucleus</location>
    </subcellularLocation>
</comment>
<dbReference type="InterPro" id="IPR027312">
    <property type="entry name" value="Sda1"/>
</dbReference>
<comment type="similarity">
    <text evidence="2">Belongs to the SDA1 family.</text>
</comment>
<dbReference type="PANTHER" id="PTHR12730:SF0">
    <property type="entry name" value="PROTEIN SDA1 HOMOLOG"/>
    <property type="match status" value="1"/>
</dbReference>
<dbReference type="Pfam" id="PF21638">
    <property type="entry name" value="SDA1_C"/>
    <property type="match status" value="1"/>
</dbReference>
<feature type="domain" description="SDA1 N-terminal" evidence="9">
    <location>
        <begin position="150"/>
        <end position="241"/>
    </location>
</feature>
<dbReference type="GO" id="GO:0000055">
    <property type="term" value="P:ribosomal large subunit export from nucleus"/>
    <property type="evidence" value="ECO:0007669"/>
    <property type="project" value="InterPro"/>
</dbReference>
<dbReference type="GO" id="GO:0015031">
    <property type="term" value="P:protein transport"/>
    <property type="evidence" value="ECO:0007669"/>
    <property type="project" value="UniProtKB-KW"/>
</dbReference>
<sequence>MAAVEVYKRIAPTIKNPKSSTKSRQQAAPNALRVKTARGALITTSLPSLQNLIKRSSDSYAEEFAVQWARFGSLVKIVQLGLGGAKGDEDKLREVTGFVCQVAHLYPTMTSSLPSTLSTLLLSSAPTPSSSSAAGSISQVGNGVSGGGVQLGPETRKTMMQGLVLLRRREVISGVDPSLISVIRLLKTLFPLLSLTTSPNLRSFILKTILGDIRNANLKTKNLKLNRMVQGLLFGMIEKGIDAEAERLGTGVKPSRRGDVKIVGAREAMWAVKIASDLWRKNVWKDARTVSIVASACFHPDTKVQSAAIHFFLALPDGSKEGGQDSSDEEDEGPDIQMVKHRQEINKKRKSTERRAKKDIKNANAKRRQREAAAAEVTGNFSALQLLNDPQTFGEKLYQSLVKYDRSYTLDHKVLVMQLFGRVCSSHKLTVLSFYSYVVKYLTHHQLQITAILVALAESVHELTPPDELTPVVRKLAHEFVHSGVAAEVNAAGLNAITEICRRQPWSMEKDLLDDLIEYRSSKDKGVMIAARGLLALYREVNPGLLQRRDRGKVASMKSTGEMQPLGFGQSRQEATGIEGLDLLAQHLAEREAKGEEVDEEAEWDNWEVDEDDSDSSGGWNDVSSDEEDIDISDDDDDEETMNARKRRRIEKREAKGKKVVEAAGLVEEDKIAFDEGSEEEEGDSDDEDEEESDDESEDEEEANEEEGGTASKKVKFAGVVDPEDEDEMSLTRANKELAGTTFAELAMSKILTPADFAKINELRTAAAEEEAKNGGGGATRRKLAALAAARKANTGESSSFLTEGVIIGVQKKAKASYEERLALIAEGREGREKFGSLKHKKLSEKEHSTTNEEKRKKKAFAMVANSRNVRKKSTSSLQQKSKKLRNHIDRIKRGGRRGNNG</sequence>
<dbReference type="EMBL" id="FMSP01000006">
    <property type="protein sequence ID" value="SCV70969.1"/>
    <property type="molecule type" value="Genomic_DNA"/>
</dbReference>
<evidence type="ECO:0000256" key="2">
    <source>
        <dbReference type="ARBA" id="ARBA00005783"/>
    </source>
</evidence>
<name>A0A238FDV8_9BASI</name>
<feature type="domain" description="SDA1 N-terminal" evidence="9">
    <location>
        <begin position="266"/>
        <end position="523"/>
    </location>
</feature>
<feature type="domain" description="SDA1 C-terminal" evidence="10">
    <location>
        <begin position="848"/>
        <end position="895"/>
    </location>
</feature>
<dbReference type="InterPro" id="IPR048292">
    <property type="entry name" value="SDA1_C"/>
</dbReference>
<keyword evidence="6" id="KW-0539">Nucleus</keyword>
<dbReference type="InterPro" id="IPR012977">
    <property type="entry name" value="SDA1_N"/>
</dbReference>
<gene>
    <name evidence="11" type="ORF">BQ2448_3731</name>
</gene>
<dbReference type="InterPro" id="IPR016024">
    <property type="entry name" value="ARM-type_fold"/>
</dbReference>
<evidence type="ECO:0000313" key="12">
    <source>
        <dbReference type="Proteomes" id="UP000198372"/>
    </source>
</evidence>
<keyword evidence="12" id="KW-1185">Reference proteome</keyword>
<evidence type="ECO:0000256" key="1">
    <source>
        <dbReference type="ARBA" id="ARBA00004123"/>
    </source>
</evidence>
<evidence type="ECO:0000259" key="10">
    <source>
        <dbReference type="Pfam" id="PF21638"/>
    </source>
</evidence>
<dbReference type="GO" id="GO:0042273">
    <property type="term" value="P:ribosomal large subunit biogenesis"/>
    <property type="evidence" value="ECO:0007669"/>
    <property type="project" value="InterPro"/>
</dbReference>
<dbReference type="SUPFAM" id="SSF48371">
    <property type="entry name" value="ARM repeat"/>
    <property type="match status" value="1"/>
</dbReference>
<feature type="compositionally biased region" description="Acidic residues" evidence="7">
    <location>
        <begin position="624"/>
        <end position="641"/>
    </location>
</feature>